<sequence>MPIYEFKCKDCGHEFEALCGSSDEKPDCCPECKGEDLKKLLSTFSAKGPTISSSDNDSECGSCSSTSCDTCD</sequence>
<evidence type="ECO:0000313" key="4">
    <source>
        <dbReference type="Proteomes" id="UP000001661"/>
    </source>
</evidence>
<gene>
    <name evidence="3" type="ordered locus">Acear_1907</name>
</gene>
<feature type="region of interest" description="Disordered" evidence="1">
    <location>
        <begin position="48"/>
        <end position="72"/>
    </location>
</feature>
<dbReference type="InterPro" id="IPR013429">
    <property type="entry name" value="Regulatory_FmdB_Zinc_ribbon"/>
</dbReference>
<dbReference type="AlphaFoldDB" id="D9QSE7"/>
<evidence type="ECO:0000256" key="1">
    <source>
        <dbReference type="SAM" id="MobiDB-lite"/>
    </source>
</evidence>
<dbReference type="HOGENOM" id="CLU_136025_4_0_9"/>
<reference evidence="3 4" key="1">
    <citation type="journal article" date="2010" name="Stand. Genomic Sci.">
        <title>Complete genome sequence of Acetohalobium arabaticum type strain (Z-7288).</title>
        <authorList>
            <person name="Sikorski J."/>
            <person name="Lapidus A."/>
            <person name="Chertkov O."/>
            <person name="Lucas S."/>
            <person name="Copeland A."/>
            <person name="Glavina Del Rio T."/>
            <person name="Nolan M."/>
            <person name="Tice H."/>
            <person name="Cheng J.F."/>
            <person name="Han C."/>
            <person name="Brambilla E."/>
            <person name="Pitluck S."/>
            <person name="Liolios K."/>
            <person name="Ivanova N."/>
            <person name="Mavromatis K."/>
            <person name="Mikhailova N."/>
            <person name="Pati A."/>
            <person name="Bruce D."/>
            <person name="Detter C."/>
            <person name="Tapia R."/>
            <person name="Goodwin L."/>
            <person name="Chen A."/>
            <person name="Palaniappan K."/>
            <person name="Land M."/>
            <person name="Hauser L."/>
            <person name="Chang Y.J."/>
            <person name="Jeffries C.D."/>
            <person name="Rohde M."/>
            <person name="Goker M."/>
            <person name="Spring S."/>
            <person name="Woyke T."/>
            <person name="Bristow J."/>
            <person name="Eisen J.A."/>
            <person name="Markowitz V."/>
            <person name="Hugenholtz P."/>
            <person name="Kyrpides N.C."/>
            <person name="Klenk H.P."/>
        </authorList>
    </citation>
    <scope>NUCLEOTIDE SEQUENCE [LARGE SCALE GENOMIC DNA]</scope>
    <source>
        <strain evidence="4">ATCC 49924 / DSM 5501 / Z-7288</strain>
    </source>
</reference>
<dbReference type="STRING" id="574087.Acear_1907"/>
<dbReference type="SMART" id="SM00834">
    <property type="entry name" value="CxxC_CXXC_SSSS"/>
    <property type="match status" value="1"/>
</dbReference>
<keyword evidence="4" id="KW-1185">Reference proteome</keyword>
<evidence type="ECO:0000259" key="2">
    <source>
        <dbReference type="SMART" id="SM00834"/>
    </source>
</evidence>
<accession>D9QSE7</accession>
<dbReference type="NCBIfam" id="TIGR02605">
    <property type="entry name" value="CxxC_CxxC_SSSS"/>
    <property type="match status" value="1"/>
</dbReference>
<dbReference type="Proteomes" id="UP000001661">
    <property type="component" value="Chromosome"/>
</dbReference>
<dbReference type="RefSeq" id="WP_013278855.1">
    <property type="nucleotide sequence ID" value="NC_014378.1"/>
</dbReference>
<dbReference type="Pfam" id="PF09723">
    <property type="entry name" value="Zn_ribbon_8"/>
    <property type="match status" value="1"/>
</dbReference>
<proteinExistence type="predicted"/>
<organism evidence="3 4">
    <name type="scientific">Acetohalobium arabaticum (strain ATCC 49924 / DSM 5501 / Z-7288)</name>
    <dbReference type="NCBI Taxonomy" id="574087"/>
    <lineage>
        <taxon>Bacteria</taxon>
        <taxon>Bacillati</taxon>
        <taxon>Bacillota</taxon>
        <taxon>Clostridia</taxon>
        <taxon>Halanaerobiales</taxon>
        <taxon>Halobacteroidaceae</taxon>
        <taxon>Acetohalobium</taxon>
    </lineage>
</organism>
<name>D9QSE7_ACEAZ</name>
<evidence type="ECO:0000313" key="3">
    <source>
        <dbReference type="EMBL" id="ADL13410.1"/>
    </source>
</evidence>
<protein>
    <submittedName>
        <fullName evidence="3">Regulatory protein, FmdB family</fullName>
    </submittedName>
</protein>
<dbReference type="OrthoDB" id="9813321at2"/>
<feature type="domain" description="Putative regulatory protein FmdB zinc ribbon" evidence="2">
    <location>
        <begin position="1"/>
        <end position="42"/>
    </location>
</feature>
<feature type="compositionally biased region" description="Low complexity" evidence="1">
    <location>
        <begin position="59"/>
        <end position="72"/>
    </location>
</feature>
<dbReference type="KEGG" id="aar:Acear_1907"/>
<dbReference type="EMBL" id="CP002105">
    <property type="protein sequence ID" value="ADL13410.1"/>
    <property type="molecule type" value="Genomic_DNA"/>
</dbReference>
<dbReference type="eggNOG" id="COG2331">
    <property type="taxonomic scope" value="Bacteria"/>
</dbReference>